<keyword evidence="3 4" id="KW-0802">TPR repeat</keyword>
<dbReference type="Pfam" id="PF13414">
    <property type="entry name" value="TPR_11"/>
    <property type="match status" value="1"/>
</dbReference>
<organism evidence="7 8">
    <name type="scientific">Sphaeroforma arctica JP610</name>
    <dbReference type="NCBI Taxonomy" id="667725"/>
    <lineage>
        <taxon>Eukaryota</taxon>
        <taxon>Ichthyosporea</taxon>
        <taxon>Ichthyophonida</taxon>
        <taxon>Sphaeroforma</taxon>
    </lineage>
</organism>
<dbReference type="PANTHER" id="PTHR45831">
    <property type="entry name" value="LD24721P"/>
    <property type="match status" value="1"/>
</dbReference>
<evidence type="ECO:0000256" key="4">
    <source>
        <dbReference type="PROSITE-ProRule" id="PRU00339"/>
    </source>
</evidence>
<dbReference type="RefSeq" id="XP_014159843.1">
    <property type="nucleotide sequence ID" value="XM_014304368.1"/>
</dbReference>
<keyword evidence="8" id="KW-1185">Reference proteome</keyword>
<comment type="similarity">
    <text evidence="1">Belongs to the SGT family.</text>
</comment>
<dbReference type="OrthoDB" id="2335338at2759"/>
<dbReference type="SMART" id="SM00028">
    <property type="entry name" value="TPR"/>
    <property type="match status" value="3"/>
</dbReference>
<dbReference type="GO" id="GO:0060090">
    <property type="term" value="F:molecular adaptor activity"/>
    <property type="evidence" value="ECO:0007669"/>
    <property type="project" value="TreeGrafter"/>
</dbReference>
<dbReference type="Gene3D" id="1.20.5.420">
    <property type="entry name" value="Immunoglobulin FC, subunit C"/>
    <property type="match status" value="1"/>
</dbReference>
<dbReference type="AlphaFoldDB" id="A0A0L0GAL8"/>
<dbReference type="GO" id="GO:0016020">
    <property type="term" value="C:membrane"/>
    <property type="evidence" value="ECO:0007669"/>
    <property type="project" value="TreeGrafter"/>
</dbReference>
<dbReference type="GO" id="GO:0006620">
    <property type="term" value="P:post-translational protein targeting to endoplasmic reticulum membrane"/>
    <property type="evidence" value="ECO:0007669"/>
    <property type="project" value="TreeGrafter"/>
</dbReference>
<dbReference type="STRING" id="667725.A0A0L0GAL8"/>
<dbReference type="PROSITE" id="PS50293">
    <property type="entry name" value="TPR_REGION"/>
    <property type="match status" value="1"/>
</dbReference>
<dbReference type="InterPro" id="IPR032374">
    <property type="entry name" value="SGTA_dimer"/>
</dbReference>
<evidence type="ECO:0000256" key="1">
    <source>
        <dbReference type="ARBA" id="ARBA00008175"/>
    </source>
</evidence>
<dbReference type="InterPro" id="IPR019734">
    <property type="entry name" value="TPR_rpt"/>
</dbReference>
<dbReference type="InterPro" id="IPR047150">
    <property type="entry name" value="SGT"/>
</dbReference>
<feature type="region of interest" description="Disordered" evidence="5">
    <location>
        <begin position="207"/>
        <end position="243"/>
    </location>
</feature>
<dbReference type="GeneID" id="25902392"/>
<evidence type="ECO:0000259" key="6">
    <source>
        <dbReference type="Pfam" id="PF16546"/>
    </source>
</evidence>
<dbReference type="PANTHER" id="PTHR45831:SF2">
    <property type="entry name" value="LD24721P"/>
    <property type="match status" value="1"/>
</dbReference>
<feature type="repeat" description="TPR" evidence="4">
    <location>
        <begin position="160"/>
        <end position="193"/>
    </location>
</feature>
<dbReference type="PROSITE" id="PS50005">
    <property type="entry name" value="TPR"/>
    <property type="match status" value="2"/>
</dbReference>
<dbReference type="GO" id="GO:0072380">
    <property type="term" value="C:TRC complex"/>
    <property type="evidence" value="ECO:0007669"/>
    <property type="project" value="TreeGrafter"/>
</dbReference>
<evidence type="ECO:0000313" key="7">
    <source>
        <dbReference type="EMBL" id="KNC85941.1"/>
    </source>
</evidence>
<feature type="domain" description="SGTA homodimerisation" evidence="6">
    <location>
        <begin position="7"/>
        <end position="68"/>
    </location>
</feature>
<accession>A0A0L0GAL8</accession>
<dbReference type="Pfam" id="PF00515">
    <property type="entry name" value="TPR_1"/>
    <property type="match status" value="1"/>
</dbReference>
<dbReference type="SUPFAM" id="SSF48452">
    <property type="entry name" value="TPR-like"/>
    <property type="match status" value="1"/>
</dbReference>
<evidence type="ECO:0000313" key="8">
    <source>
        <dbReference type="Proteomes" id="UP000054560"/>
    </source>
</evidence>
<evidence type="ECO:0000256" key="2">
    <source>
        <dbReference type="ARBA" id="ARBA00022737"/>
    </source>
</evidence>
<dbReference type="Proteomes" id="UP000054560">
    <property type="component" value="Unassembled WGS sequence"/>
</dbReference>
<dbReference type="EMBL" id="KQ241676">
    <property type="protein sequence ID" value="KNC85941.1"/>
    <property type="molecule type" value="Genomic_DNA"/>
</dbReference>
<reference evidence="7 8" key="1">
    <citation type="submission" date="2011-02" db="EMBL/GenBank/DDBJ databases">
        <title>The Genome Sequence of Sphaeroforma arctica JP610.</title>
        <authorList>
            <consortium name="The Broad Institute Genome Sequencing Platform"/>
            <person name="Russ C."/>
            <person name="Cuomo C."/>
            <person name="Young S.K."/>
            <person name="Zeng Q."/>
            <person name="Gargeya S."/>
            <person name="Alvarado L."/>
            <person name="Berlin A."/>
            <person name="Chapman S.B."/>
            <person name="Chen Z."/>
            <person name="Freedman E."/>
            <person name="Gellesch M."/>
            <person name="Goldberg J."/>
            <person name="Griggs A."/>
            <person name="Gujja S."/>
            <person name="Heilman E."/>
            <person name="Heiman D."/>
            <person name="Howarth C."/>
            <person name="Mehta T."/>
            <person name="Neiman D."/>
            <person name="Pearson M."/>
            <person name="Roberts A."/>
            <person name="Saif S."/>
            <person name="Shea T."/>
            <person name="Shenoy N."/>
            <person name="Sisk P."/>
            <person name="Stolte C."/>
            <person name="Sykes S."/>
            <person name="White J."/>
            <person name="Yandava C."/>
            <person name="Burger G."/>
            <person name="Gray M.W."/>
            <person name="Holland P.W.H."/>
            <person name="King N."/>
            <person name="Lang F.B.F."/>
            <person name="Roger A.J."/>
            <person name="Ruiz-Trillo I."/>
            <person name="Haas B."/>
            <person name="Nusbaum C."/>
            <person name="Birren B."/>
        </authorList>
    </citation>
    <scope>NUCLEOTIDE SEQUENCE [LARGE SCALE GENOMIC DNA]</scope>
    <source>
        <strain evidence="7 8">JP610</strain>
    </source>
</reference>
<dbReference type="Pfam" id="PF16546">
    <property type="entry name" value="SGTA_dimer"/>
    <property type="match status" value="1"/>
</dbReference>
<protein>
    <recommendedName>
        <fullName evidence="6">SGTA homodimerisation domain-containing protein</fullName>
    </recommendedName>
</protein>
<sequence length="291" mass="31508">MSKSETKTKLAFAICQFLKAEMAANPHTEESLEVAVQCLESAYDFECDDVEAEAKYDVSPLTLEGIFEKAVPSEGPIVEEFEEVSAAQKAKAESLKDEGNQCLKDFAYEKAVQKYTEAIQIDPNNAVYYCNRAAAHMKLNDLDAAAADCLLGIEKNPEYSKAYGRLGACYYQQQKYSKSIEAYQKGLEVAPGNKVYLDGLKQAENKASDQASRAAVNTRSSNPQPPAGMPGMPGMPGGGGMPDLAGLMNNPALMQMAQQVMANGGMDELLQNPAMRDMAAKFAEGAMRPPQ</sequence>
<gene>
    <name evidence="7" type="ORF">SARC_01888</name>
</gene>
<evidence type="ECO:0000256" key="3">
    <source>
        <dbReference type="ARBA" id="ARBA00022803"/>
    </source>
</evidence>
<name>A0A0L0GAL8_9EUKA</name>
<dbReference type="eggNOG" id="KOG0553">
    <property type="taxonomic scope" value="Eukaryota"/>
</dbReference>
<dbReference type="InterPro" id="IPR011990">
    <property type="entry name" value="TPR-like_helical_dom_sf"/>
</dbReference>
<evidence type="ECO:0000256" key="5">
    <source>
        <dbReference type="SAM" id="MobiDB-lite"/>
    </source>
</evidence>
<proteinExistence type="inferred from homology"/>
<feature type="compositionally biased region" description="Polar residues" evidence="5">
    <location>
        <begin position="208"/>
        <end position="222"/>
    </location>
</feature>
<keyword evidence="2" id="KW-0677">Repeat</keyword>
<feature type="repeat" description="TPR" evidence="4">
    <location>
        <begin position="92"/>
        <end position="125"/>
    </location>
</feature>
<dbReference type="Gene3D" id="1.25.40.10">
    <property type="entry name" value="Tetratricopeptide repeat domain"/>
    <property type="match status" value="1"/>
</dbReference>